<dbReference type="InterPro" id="IPR053167">
    <property type="entry name" value="Spore_coat_component"/>
</dbReference>
<dbReference type="Gene3D" id="2.60.40.1090">
    <property type="entry name" value="Fimbrial-type adhesion domain"/>
    <property type="match status" value="1"/>
</dbReference>
<evidence type="ECO:0000313" key="4">
    <source>
        <dbReference type="Proteomes" id="UP000637267"/>
    </source>
</evidence>
<reference evidence="4" key="1">
    <citation type="journal article" date="2019" name="Int. J. Syst. Evol. Microbiol.">
        <title>The Global Catalogue of Microorganisms (GCM) 10K type strain sequencing project: providing services to taxonomists for standard genome sequencing and annotation.</title>
        <authorList>
            <consortium name="The Broad Institute Genomics Platform"/>
            <consortium name="The Broad Institute Genome Sequencing Center for Infectious Disease"/>
            <person name="Wu L."/>
            <person name="Ma J."/>
        </authorList>
    </citation>
    <scope>NUCLEOTIDE SEQUENCE [LARGE SCALE GENOMIC DNA]</scope>
    <source>
        <strain evidence="4">CGMCC 1.8859</strain>
    </source>
</reference>
<evidence type="ECO:0000256" key="1">
    <source>
        <dbReference type="SAM" id="SignalP"/>
    </source>
</evidence>
<dbReference type="RefSeq" id="WP_188705313.1">
    <property type="nucleotide sequence ID" value="NZ_BMLX01000004.1"/>
</dbReference>
<feature type="signal peptide" evidence="1">
    <location>
        <begin position="1"/>
        <end position="26"/>
    </location>
</feature>
<name>A0ABQ2PCT8_9NEIS</name>
<dbReference type="SMART" id="SM00972">
    <property type="entry name" value="SCPU"/>
    <property type="match status" value="1"/>
</dbReference>
<comment type="caution">
    <text evidence="3">The sequence shown here is derived from an EMBL/GenBank/DDBJ whole genome shotgun (WGS) entry which is preliminary data.</text>
</comment>
<proteinExistence type="predicted"/>
<keyword evidence="4" id="KW-1185">Reference proteome</keyword>
<evidence type="ECO:0000259" key="2">
    <source>
        <dbReference type="Pfam" id="PF05229"/>
    </source>
</evidence>
<dbReference type="PANTHER" id="PTHR37089">
    <property type="entry name" value="PROTEIN U-RELATED"/>
    <property type="match status" value="1"/>
</dbReference>
<dbReference type="InterPro" id="IPR036937">
    <property type="entry name" value="Adhesion_dom_fimbrial_sf"/>
</dbReference>
<keyword evidence="1" id="KW-0732">Signal</keyword>
<dbReference type="Proteomes" id="UP000637267">
    <property type="component" value="Unassembled WGS sequence"/>
</dbReference>
<evidence type="ECO:0000313" key="3">
    <source>
        <dbReference type="EMBL" id="GGP23151.1"/>
    </source>
</evidence>
<feature type="chain" id="PRO_5046105324" evidence="1">
    <location>
        <begin position="27"/>
        <end position="176"/>
    </location>
</feature>
<feature type="domain" description="Spore coat protein U/FanG" evidence="2">
    <location>
        <begin position="28"/>
        <end position="173"/>
    </location>
</feature>
<dbReference type="Pfam" id="PF05229">
    <property type="entry name" value="SCPU"/>
    <property type="match status" value="1"/>
</dbReference>
<sequence>MDCLPLLRRGAVVLALWTGLAACVCAGTTSTFQVNATVQAGCQVNNAVAPTSLGTLGTLDFGTQSALSTATVTSSLNQSASITLACTPGVALSMQVDSGQNYASGRRLKRTSNTDTVVYQLFSNAAMSAAIPVNTATGITYSNSANIQVPIYGRVQLPGNLRPGTYQDQVVVTLQW</sequence>
<dbReference type="EMBL" id="BMLX01000004">
    <property type="protein sequence ID" value="GGP23151.1"/>
    <property type="molecule type" value="Genomic_DNA"/>
</dbReference>
<gene>
    <name evidence="3" type="ORF">GCM10010970_31510</name>
</gene>
<organism evidence="3 4">
    <name type="scientific">Silvimonas iriomotensis</name>
    <dbReference type="NCBI Taxonomy" id="449662"/>
    <lineage>
        <taxon>Bacteria</taxon>
        <taxon>Pseudomonadati</taxon>
        <taxon>Pseudomonadota</taxon>
        <taxon>Betaproteobacteria</taxon>
        <taxon>Neisseriales</taxon>
        <taxon>Chitinibacteraceae</taxon>
        <taxon>Silvimonas</taxon>
    </lineage>
</organism>
<protein>
    <submittedName>
        <fullName evidence="3">Fimbrial protein</fullName>
    </submittedName>
</protein>
<accession>A0ABQ2PCT8</accession>
<dbReference type="InterPro" id="IPR007893">
    <property type="entry name" value="Spore_coat_U/FanG"/>
</dbReference>